<feature type="domain" description="Phosphatidic acid phosphatase type 2/haloperoxidase" evidence="8">
    <location>
        <begin position="123"/>
        <end position="341"/>
    </location>
</feature>
<dbReference type="Proteomes" id="UP001271007">
    <property type="component" value="Unassembled WGS sequence"/>
</dbReference>
<dbReference type="Pfam" id="PF01569">
    <property type="entry name" value="PAP2"/>
    <property type="match status" value="1"/>
</dbReference>
<keyword evidence="5 7" id="KW-0472">Membrane</keyword>
<feature type="compositionally biased region" description="Basic and acidic residues" evidence="6">
    <location>
        <begin position="249"/>
        <end position="261"/>
    </location>
</feature>
<comment type="similarity">
    <text evidence="2">Belongs to the PA-phosphatase related phosphoesterase family.</text>
</comment>
<dbReference type="InterPro" id="IPR000326">
    <property type="entry name" value="PAP2/HPO"/>
</dbReference>
<dbReference type="GO" id="GO:0006644">
    <property type="term" value="P:phospholipid metabolic process"/>
    <property type="evidence" value="ECO:0007669"/>
    <property type="project" value="InterPro"/>
</dbReference>
<proteinExistence type="inferred from homology"/>
<feature type="transmembrane region" description="Helical" evidence="7">
    <location>
        <begin position="210"/>
        <end position="233"/>
    </location>
</feature>
<feature type="transmembrane region" description="Helical" evidence="7">
    <location>
        <begin position="295"/>
        <end position="313"/>
    </location>
</feature>
<name>A0AAJ0G5I9_9PEZI</name>
<dbReference type="SMART" id="SM00014">
    <property type="entry name" value="acidPPc"/>
    <property type="match status" value="1"/>
</dbReference>
<dbReference type="GO" id="GO:0008195">
    <property type="term" value="F:phosphatidate phosphatase activity"/>
    <property type="evidence" value="ECO:0007669"/>
    <property type="project" value="TreeGrafter"/>
</dbReference>
<dbReference type="PANTHER" id="PTHR10165">
    <property type="entry name" value="LIPID PHOSPHATE PHOSPHATASE"/>
    <property type="match status" value="1"/>
</dbReference>
<evidence type="ECO:0000256" key="5">
    <source>
        <dbReference type="ARBA" id="ARBA00023136"/>
    </source>
</evidence>
<feature type="transmembrane region" description="Helical" evidence="7">
    <location>
        <begin position="28"/>
        <end position="53"/>
    </location>
</feature>
<dbReference type="InterPro" id="IPR043216">
    <property type="entry name" value="PAP-like"/>
</dbReference>
<keyword evidence="4 7" id="KW-1133">Transmembrane helix</keyword>
<evidence type="ECO:0000313" key="9">
    <source>
        <dbReference type="EMBL" id="KAK3049022.1"/>
    </source>
</evidence>
<evidence type="ECO:0000259" key="8">
    <source>
        <dbReference type="SMART" id="SM00014"/>
    </source>
</evidence>
<dbReference type="PANTHER" id="PTHR10165:SF154">
    <property type="entry name" value="PAP2 DOMAIN PROTEIN (AFU_ORTHOLOGUE AFUA_1G09730)"/>
    <property type="match status" value="1"/>
</dbReference>
<dbReference type="GO" id="GO:0046839">
    <property type="term" value="P:phospholipid dephosphorylation"/>
    <property type="evidence" value="ECO:0007669"/>
    <property type="project" value="TreeGrafter"/>
</dbReference>
<accession>A0AAJ0G5I9</accession>
<dbReference type="SUPFAM" id="SSF48317">
    <property type="entry name" value="Acid phosphatase/Vanadium-dependent haloperoxidase"/>
    <property type="match status" value="1"/>
</dbReference>
<evidence type="ECO:0000256" key="6">
    <source>
        <dbReference type="SAM" id="MobiDB-lite"/>
    </source>
</evidence>
<feature type="transmembrane region" description="Helical" evidence="7">
    <location>
        <begin position="319"/>
        <end position="341"/>
    </location>
</feature>
<organism evidence="9 10">
    <name type="scientific">Extremus antarcticus</name>
    <dbReference type="NCBI Taxonomy" id="702011"/>
    <lineage>
        <taxon>Eukaryota</taxon>
        <taxon>Fungi</taxon>
        <taxon>Dikarya</taxon>
        <taxon>Ascomycota</taxon>
        <taxon>Pezizomycotina</taxon>
        <taxon>Dothideomycetes</taxon>
        <taxon>Dothideomycetidae</taxon>
        <taxon>Mycosphaerellales</taxon>
        <taxon>Extremaceae</taxon>
        <taxon>Extremus</taxon>
    </lineage>
</organism>
<comment type="subcellular location">
    <subcellularLocation>
        <location evidence="1">Membrane</location>
        <topology evidence="1">Multi-pass membrane protein</topology>
    </subcellularLocation>
</comment>
<dbReference type="EMBL" id="JAWDJX010000043">
    <property type="protein sequence ID" value="KAK3049022.1"/>
    <property type="molecule type" value="Genomic_DNA"/>
</dbReference>
<evidence type="ECO:0000256" key="2">
    <source>
        <dbReference type="ARBA" id="ARBA00008816"/>
    </source>
</evidence>
<dbReference type="Gene3D" id="1.20.144.10">
    <property type="entry name" value="Phosphatidic acid phosphatase type 2/haloperoxidase"/>
    <property type="match status" value="1"/>
</dbReference>
<evidence type="ECO:0000256" key="1">
    <source>
        <dbReference type="ARBA" id="ARBA00004141"/>
    </source>
</evidence>
<reference evidence="9" key="1">
    <citation type="submission" date="2023-04" db="EMBL/GenBank/DDBJ databases">
        <title>Black Yeasts Isolated from many extreme environments.</title>
        <authorList>
            <person name="Coleine C."/>
            <person name="Stajich J.E."/>
            <person name="Selbmann L."/>
        </authorList>
    </citation>
    <scope>NUCLEOTIDE SEQUENCE</scope>
    <source>
        <strain evidence="9">CCFEE 5312</strain>
    </source>
</reference>
<evidence type="ECO:0000256" key="7">
    <source>
        <dbReference type="SAM" id="Phobius"/>
    </source>
</evidence>
<keyword evidence="10" id="KW-1185">Reference proteome</keyword>
<evidence type="ECO:0000256" key="3">
    <source>
        <dbReference type="ARBA" id="ARBA00022692"/>
    </source>
</evidence>
<dbReference type="GO" id="GO:0016020">
    <property type="term" value="C:membrane"/>
    <property type="evidence" value="ECO:0007669"/>
    <property type="project" value="UniProtKB-SubCell"/>
</dbReference>
<gene>
    <name evidence="9" type="ORF">LTR09_009676</name>
</gene>
<keyword evidence="3 7" id="KW-0812">Transmembrane</keyword>
<sequence length="391" mass="42629">MPFHVPNPFPEQYTKLHRGNMLVSKRLVASYVLDWIVIICFVAVGGALSFVKAHPRPFSLLDLTIAYPLVSESISVTTLGLVALLAPAIIILLTTAFLLPARSIRRTLNRSQLIRMKLWELHVGLAGLAMAVAVSFFVTQGLKTIFAKPRPHFLALCDPDLQTVGASIVGGYGQDISARWTLVDTSICSHPAKAGLEDGFRSFPSGHCSFSWSGMLYLALFLCAKLAIALPYLPLIPKSAGQTPPPPPRDTEMLPLHDTRGRQHSSQSKSPDPPAPREPPTQTWDIYNQAAAPPVYGLLMVLIPLGVATYISSTRYTEYWHFGFDVISGSVIGIVSAWVAFRWYHLPIRRGQGWAWGPRSVSRAFGTGIGTGGYVETAAPVDARSVASGRE</sequence>
<protein>
    <recommendedName>
        <fullName evidence="8">Phosphatidic acid phosphatase type 2/haloperoxidase domain-containing protein</fullName>
    </recommendedName>
</protein>
<dbReference type="AlphaFoldDB" id="A0AAJ0G5I9"/>
<comment type="caution">
    <text evidence="9">The sequence shown here is derived from an EMBL/GenBank/DDBJ whole genome shotgun (WGS) entry which is preliminary data.</text>
</comment>
<feature type="transmembrane region" description="Helical" evidence="7">
    <location>
        <begin position="73"/>
        <end position="99"/>
    </location>
</feature>
<feature type="region of interest" description="Disordered" evidence="6">
    <location>
        <begin position="240"/>
        <end position="282"/>
    </location>
</feature>
<feature type="transmembrane region" description="Helical" evidence="7">
    <location>
        <begin position="119"/>
        <end position="138"/>
    </location>
</feature>
<evidence type="ECO:0000313" key="10">
    <source>
        <dbReference type="Proteomes" id="UP001271007"/>
    </source>
</evidence>
<dbReference type="InterPro" id="IPR036938">
    <property type="entry name" value="PAP2/HPO_sf"/>
</dbReference>
<evidence type="ECO:0000256" key="4">
    <source>
        <dbReference type="ARBA" id="ARBA00022989"/>
    </source>
</evidence>